<dbReference type="eggNOG" id="ENOG502RIYF">
    <property type="taxonomic scope" value="Eukaryota"/>
</dbReference>
<keyword evidence="3" id="KW-1185">Reference proteome</keyword>
<feature type="compositionally biased region" description="Polar residues" evidence="1">
    <location>
        <begin position="146"/>
        <end position="158"/>
    </location>
</feature>
<protein>
    <submittedName>
        <fullName evidence="2">Uncharacterized protein</fullName>
    </submittedName>
</protein>
<organism evidence="3">
    <name type="scientific">Chaetomium thermophilum (strain DSM 1495 / CBS 144.50 / IMI 039719)</name>
    <name type="common">Thermochaetoides thermophila</name>
    <dbReference type="NCBI Taxonomy" id="759272"/>
    <lineage>
        <taxon>Eukaryota</taxon>
        <taxon>Fungi</taxon>
        <taxon>Dikarya</taxon>
        <taxon>Ascomycota</taxon>
        <taxon>Pezizomycotina</taxon>
        <taxon>Sordariomycetes</taxon>
        <taxon>Sordariomycetidae</taxon>
        <taxon>Sordariales</taxon>
        <taxon>Chaetomiaceae</taxon>
        <taxon>Thermochaetoides</taxon>
    </lineage>
</organism>
<dbReference type="EMBL" id="GL988041">
    <property type="protein sequence ID" value="EGS20592.1"/>
    <property type="molecule type" value="Genomic_DNA"/>
</dbReference>
<evidence type="ECO:0000256" key="1">
    <source>
        <dbReference type="SAM" id="MobiDB-lite"/>
    </source>
</evidence>
<feature type="compositionally biased region" description="Polar residues" evidence="1">
    <location>
        <begin position="688"/>
        <end position="709"/>
    </location>
</feature>
<dbReference type="OrthoDB" id="4581875at2759"/>
<accession>G0S5B9</accession>
<dbReference type="AlphaFoldDB" id="G0S5B9"/>
<gene>
    <name evidence="2" type="ORF">CTHT_0024260</name>
</gene>
<feature type="compositionally biased region" description="Low complexity" evidence="1">
    <location>
        <begin position="159"/>
        <end position="182"/>
    </location>
</feature>
<reference evidence="2 3" key="1">
    <citation type="journal article" date="2011" name="Cell">
        <title>Insight into structure and assembly of the nuclear pore complex by utilizing the genome of a eukaryotic thermophile.</title>
        <authorList>
            <person name="Amlacher S."/>
            <person name="Sarges P."/>
            <person name="Flemming D."/>
            <person name="van Noort V."/>
            <person name="Kunze R."/>
            <person name="Devos D.P."/>
            <person name="Arumugam M."/>
            <person name="Bork P."/>
            <person name="Hurt E."/>
        </authorList>
    </citation>
    <scope>NUCLEOTIDE SEQUENCE [LARGE SCALE GENOMIC DNA]</scope>
    <source>
        <strain evidence="3">DSM 1495 / CBS 144.50 / IMI 039719</strain>
    </source>
</reference>
<feature type="region of interest" description="Disordered" evidence="1">
    <location>
        <begin position="135"/>
        <end position="182"/>
    </location>
</feature>
<feature type="compositionally biased region" description="Polar residues" evidence="1">
    <location>
        <begin position="205"/>
        <end position="216"/>
    </location>
</feature>
<dbReference type="Proteomes" id="UP000008066">
    <property type="component" value="Unassembled WGS sequence"/>
</dbReference>
<dbReference type="RefSeq" id="XP_006692888.1">
    <property type="nucleotide sequence ID" value="XM_006692825.1"/>
</dbReference>
<feature type="region of interest" description="Disordered" evidence="1">
    <location>
        <begin position="203"/>
        <end position="246"/>
    </location>
</feature>
<feature type="region of interest" description="Disordered" evidence="1">
    <location>
        <begin position="48"/>
        <end position="123"/>
    </location>
</feature>
<dbReference type="OMA" id="TECYVSP"/>
<feature type="compositionally biased region" description="Low complexity" evidence="1">
    <location>
        <begin position="420"/>
        <end position="439"/>
    </location>
</feature>
<dbReference type="KEGG" id="cthr:CTHT_0024260"/>
<proteinExistence type="predicted"/>
<dbReference type="HOGENOM" id="CLU_325710_0_0_1"/>
<name>G0S5B9_CHATD</name>
<evidence type="ECO:0000313" key="2">
    <source>
        <dbReference type="EMBL" id="EGS20592.1"/>
    </source>
</evidence>
<feature type="compositionally biased region" description="Low complexity" evidence="1">
    <location>
        <begin position="104"/>
        <end position="113"/>
    </location>
</feature>
<evidence type="ECO:0000313" key="3">
    <source>
        <dbReference type="Proteomes" id="UP000008066"/>
    </source>
</evidence>
<feature type="region of interest" description="Disordered" evidence="1">
    <location>
        <begin position="675"/>
        <end position="709"/>
    </location>
</feature>
<feature type="compositionally biased region" description="Acidic residues" evidence="1">
    <location>
        <begin position="67"/>
        <end position="76"/>
    </location>
</feature>
<feature type="region of interest" description="Disordered" evidence="1">
    <location>
        <begin position="418"/>
        <end position="440"/>
    </location>
</feature>
<dbReference type="GeneID" id="18256464"/>
<sequence length="885" mass="95159">MAEEPFGNQSSASGDELGLNLHLQVRDGTDSLSGGNDDDLVSGVEVEAGTDASHLREGSVDSLDSLFDGDGDDDELLVFGQAGADADADTDANANHITKGSTDPSSAAVSEQPAPAPPQPAANLASMLSFPMISLPVSLPVPDPSGASQRNDGHTSGDSVVSSTVHTPTTTSSAAATVSQPQGSLDDAALNAELEALLDAVPSQKVPQDQQEQPVNDETVDSKPKKATRRSKQPINAAPSPMILSPHDTQLPVSLIPGFRYAHSQTNRMEKLPRRADVNPEVLELLPWFLTLNRRYNIDAALKILELTPSEGKRLSAEIKAACKELEPLKGLVEGEHARSAHTKKMLVIGCHRMLTAGGMGERYFSRHSRTAATRRWFWPDDSTYLLSGFVMLTYRHCDNLRSTHLFYLRAKERMERESSNVSDMPSVSSHSGTSTPSPLLDMEDANDIVEISSEVFNQNRVSARAAPANLDHGSLQLTPPEGAVQGYTQHGPAIPVSRPEVIRVDDDPRPSQLDNICQGTQSAYTGSHVAQVPGTVPEMISKGGDPQLPVQRSITHAISQASSHLDSKNPQDNHLVHYALQTHQPNFAHMSEGPAAPQAEQQGELQASEAEYAASPGTSDLEALLKRAVGQTLGEAVSHNPEQGNIQGNQQAATNGGEVVEGVRIAYNNTQMAENNSALPHDGPPQVSHNSSPVIQKSQPLQGPSNNVHDWIERTESDDTPEASQNTSLAMISGSVGSAAPLNPIEIRADISPTPPTFFQTVAYEVTAKKHLKQTNQLPNPSRSPLSTVPVDANIMYSLYVKDRQDGADLCVPRSWCHRDAGTTQGAYVAIMEELRKAGHNPTMVILTPSGRMSIENQADWDKAVLQIYDVRRDVAIVEVEVHV</sequence>